<protein>
    <submittedName>
        <fullName evidence="1">Uncharacterized protein</fullName>
    </submittedName>
</protein>
<feature type="non-terminal residue" evidence="1">
    <location>
        <position position="36"/>
    </location>
</feature>
<organism evidence="1">
    <name type="scientific">marine metagenome</name>
    <dbReference type="NCBI Taxonomy" id="408172"/>
    <lineage>
        <taxon>unclassified sequences</taxon>
        <taxon>metagenomes</taxon>
        <taxon>ecological metagenomes</taxon>
    </lineage>
</organism>
<gene>
    <name evidence="1" type="ORF">METZ01_LOCUS229598</name>
</gene>
<evidence type="ECO:0000313" key="1">
    <source>
        <dbReference type="EMBL" id="SVB76744.1"/>
    </source>
</evidence>
<sequence length="36" mass="3841">IFRTVSWPLLVQSGRVAGTGHATDCCVCSGMLWDSS</sequence>
<dbReference type="EMBL" id="UINC01056563">
    <property type="protein sequence ID" value="SVB76744.1"/>
    <property type="molecule type" value="Genomic_DNA"/>
</dbReference>
<name>A0A382GPJ9_9ZZZZ</name>
<feature type="non-terminal residue" evidence="1">
    <location>
        <position position="1"/>
    </location>
</feature>
<proteinExistence type="predicted"/>
<accession>A0A382GPJ9</accession>
<dbReference type="AlphaFoldDB" id="A0A382GPJ9"/>
<reference evidence="1" key="1">
    <citation type="submission" date="2018-05" db="EMBL/GenBank/DDBJ databases">
        <authorList>
            <person name="Lanie J.A."/>
            <person name="Ng W.-L."/>
            <person name="Kazmierczak K.M."/>
            <person name="Andrzejewski T.M."/>
            <person name="Davidsen T.M."/>
            <person name="Wayne K.J."/>
            <person name="Tettelin H."/>
            <person name="Glass J.I."/>
            <person name="Rusch D."/>
            <person name="Podicherti R."/>
            <person name="Tsui H.-C.T."/>
            <person name="Winkler M.E."/>
        </authorList>
    </citation>
    <scope>NUCLEOTIDE SEQUENCE</scope>
</reference>